<evidence type="ECO:0000256" key="2">
    <source>
        <dbReference type="SAM" id="SignalP"/>
    </source>
</evidence>
<accession>A0AAD6IZT4</accession>
<keyword evidence="2" id="KW-0732">Signal</keyword>
<dbReference type="AlphaFoldDB" id="A0AAD6IZT4"/>
<protein>
    <submittedName>
        <fullName evidence="3">Uncharacterized protein</fullName>
    </submittedName>
</protein>
<dbReference type="PANTHER" id="PTHR39599:SF1">
    <property type="entry name" value="GPI-ANCHORED PROTEIN (EUROFUNG)"/>
    <property type="match status" value="1"/>
</dbReference>
<evidence type="ECO:0000313" key="4">
    <source>
        <dbReference type="Proteomes" id="UP001221413"/>
    </source>
</evidence>
<dbReference type="PANTHER" id="PTHR39599">
    <property type="entry name" value="GPI-ANCHORED PROTEIN (EUROFUNG)-RELATED-RELATED"/>
    <property type="match status" value="1"/>
</dbReference>
<name>A0AAD6IZT4_DREDA</name>
<feature type="signal peptide" evidence="2">
    <location>
        <begin position="1"/>
        <end position="22"/>
    </location>
</feature>
<comment type="caution">
    <text evidence="3">The sequence shown here is derived from an EMBL/GenBank/DDBJ whole genome shotgun (WGS) entry which is preliminary data.</text>
</comment>
<gene>
    <name evidence="3" type="ORF">Dda_5168</name>
</gene>
<keyword evidence="4" id="KW-1185">Reference proteome</keyword>
<sequence length="335" mass="33907">MPSLSRAARIAAILALTDLVGAETLFFPAFEAAAPADNLFRRQNNGNCPANTNSCASISYPGFCCINTAHCALDNAGHIACCPNGIVCSGTVAQQDGRCNNGYYACPSSLYSGGCCLSGYEFCAKNRCIGASDGIASVVAAVPGLVISAAGNGVGVYRTVTSSGGAIATSFVGDAGAVYSSYIANPAGAAGSWLGSLYTAASTAVTGFPIPTIEPSLINSVTSAGGSAYSDFRSDLGAWYTSFTSQFGSGYTSFLNGAGQYVTTIDTIVNGIATQTAVTVQFPAFVQAQPTGNVGVRSARIFGIGGDGASSRGGMVFLWVWTVGLGVFTAVVGWL</sequence>
<proteinExistence type="predicted"/>
<keyword evidence="1" id="KW-1133">Transmembrane helix</keyword>
<dbReference type="EMBL" id="JAQGDS010000006">
    <property type="protein sequence ID" value="KAJ6259531.1"/>
    <property type="molecule type" value="Genomic_DNA"/>
</dbReference>
<dbReference type="Proteomes" id="UP001221413">
    <property type="component" value="Unassembled WGS sequence"/>
</dbReference>
<keyword evidence="1" id="KW-0472">Membrane</keyword>
<evidence type="ECO:0000256" key="1">
    <source>
        <dbReference type="SAM" id="Phobius"/>
    </source>
</evidence>
<keyword evidence="1" id="KW-0812">Transmembrane</keyword>
<feature type="chain" id="PRO_5042085319" evidence="2">
    <location>
        <begin position="23"/>
        <end position="335"/>
    </location>
</feature>
<feature type="transmembrane region" description="Helical" evidence="1">
    <location>
        <begin position="316"/>
        <end position="334"/>
    </location>
</feature>
<organism evidence="3 4">
    <name type="scientific">Drechslerella dactyloides</name>
    <name type="common">Nematode-trapping fungus</name>
    <name type="synonym">Arthrobotrys dactyloides</name>
    <dbReference type="NCBI Taxonomy" id="74499"/>
    <lineage>
        <taxon>Eukaryota</taxon>
        <taxon>Fungi</taxon>
        <taxon>Dikarya</taxon>
        <taxon>Ascomycota</taxon>
        <taxon>Pezizomycotina</taxon>
        <taxon>Orbiliomycetes</taxon>
        <taxon>Orbiliales</taxon>
        <taxon>Orbiliaceae</taxon>
        <taxon>Drechslerella</taxon>
    </lineage>
</organism>
<reference evidence="3" key="1">
    <citation type="submission" date="2023-01" db="EMBL/GenBank/DDBJ databases">
        <title>The chitinases involved in constricting ring structure development in the nematode-trapping fungus Drechslerella dactyloides.</title>
        <authorList>
            <person name="Wang R."/>
            <person name="Zhang L."/>
            <person name="Tang P."/>
            <person name="Li S."/>
            <person name="Liang L."/>
        </authorList>
    </citation>
    <scope>NUCLEOTIDE SEQUENCE</scope>
    <source>
        <strain evidence="3">YMF1.00031</strain>
    </source>
</reference>
<evidence type="ECO:0000313" key="3">
    <source>
        <dbReference type="EMBL" id="KAJ6259531.1"/>
    </source>
</evidence>